<dbReference type="PROSITE" id="PS00107">
    <property type="entry name" value="PROTEIN_KINASE_ATP"/>
    <property type="match status" value="1"/>
</dbReference>
<evidence type="ECO:0000256" key="5">
    <source>
        <dbReference type="ARBA" id="ARBA00022741"/>
    </source>
</evidence>
<evidence type="ECO:0000256" key="7">
    <source>
        <dbReference type="ARBA" id="ARBA00022840"/>
    </source>
</evidence>
<evidence type="ECO:0000259" key="13">
    <source>
        <dbReference type="PROSITE" id="PS50011"/>
    </source>
</evidence>
<dbReference type="SMART" id="SM00220">
    <property type="entry name" value="S_TKc"/>
    <property type="match status" value="1"/>
</dbReference>
<dbReference type="PANTHER" id="PTHR24058:SF22">
    <property type="entry name" value="DUAL SPECIFICITY TYROSINE-PHOSPHORYLATION-REGULATED KINASE 4"/>
    <property type="match status" value="1"/>
</dbReference>
<evidence type="ECO:0000256" key="9">
    <source>
        <dbReference type="ARBA" id="ARBA00049308"/>
    </source>
</evidence>
<evidence type="ECO:0000256" key="4">
    <source>
        <dbReference type="ARBA" id="ARBA00022679"/>
    </source>
</evidence>
<feature type="compositionally biased region" description="Low complexity" evidence="12">
    <location>
        <begin position="401"/>
        <end position="423"/>
    </location>
</feature>
<keyword evidence="3" id="KW-0723">Serine/threonine-protein kinase</keyword>
<protein>
    <recommendedName>
        <fullName evidence="2">dual-specificity kinase</fullName>
        <ecNumber evidence="2">2.7.12.1</ecNumber>
    </recommendedName>
</protein>
<dbReference type="InterPro" id="IPR042521">
    <property type="entry name" value="DYRK"/>
</dbReference>
<gene>
    <name evidence="14" type="ORF">GNLVRS02_ARAD1C40084g</name>
</gene>
<dbReference type="InterPro" id="IPR017441">
    <property type="entry name" value="Protein_kinase_ATP_BS"/>
</dbReference>
<dbReference type="Gene3D" id="3.30.10.30">
    <property type="entry name" value="DYRK"/>
    <property type="match status" value="1"/>
</dbReference>
<dbReference type="Gene3D" id="3.30.200.20">
    <property type="entry name" value="Phosphorylase Kinase, domain 1"/>
    <property type="match status" value="1"/>
</dbReference>
<comment type="catalytic activity">
    <reaction evidence="9">
        <text>L-threonyl-[protein] + ATP = O-phospho-L-threonyl-[protein] + ADP + H(+)</text>
        <dbReference type="Rhea" id="RHEA:46608"/>
        <dbReference type="Rhea" id="RHEA-COMP:11060"/>
        <dbReference type="Rhea" id="RHEA-COMP:11605"/>
        <dbReference type="ChEBI" id="CHEBI:15378"/>
        <dbReference type="ChEBI" id="CHEBI:30013"/>
        <dbReference type="ChEBI" id="CHEBI:30616"/>
        <dbReference type="ChEBI" id="CHEBI:61977"/>
        <dbReference type="ChEBI" id="CHEBI:456216"/>
        <dbReference type="EC" id="2.7.12.1"/>
    </reaction>
</comment>
<dbReference type="GO" id="GO:0004712">
    <property type="term" value="F:protein serine/threonine/tyrosine kinase activity"/>
    <property type="evidence" value="ECO:0007669"/>
    <property type="project" value="UniProtKB-EC"/>
</dbReference>
<dbReference type="InterPro" id="IPR011009">
    <property type="entry name" value="Kinase-like_dom_sf"/>
</dbReference>
<organism evidence="14">
    <name type="scientific">Blastobotrys adeninivorans</name>
    <name type="common">Yeast</name>
    <name type="synonym">Arxula adeninivorans</name>
    <dbReference type="NCBI Taxonomy" id="409370"/>
    <lineage>
        <taxon>Eukaryota</taxon>
        <taxon>Fungi</taxon>
        <taxon>Dikarya</taxon>
        <taxon>Ascomycota</taxon>
        <taxon>Saccharomycotina</taxon>
        <taxon>Dipodascomycetes</taxon>
        <taxon>Dipodascales</taxon>
        <taxon>Trichomonascaceae</taxon>
        <taxon>Blastobotrys</taxon>
    </lineage>
</organism>
<accession>A0A060T4B7</accession>
<proteinExistence type="inferred from homology"/>
<keyword evidence="6" id="KW-0418">Kinase</keyword>
<dbReference type="InterPro" id="IPR008271">
    <property type="entry name" value="Ser/Thr_kinase_AS"/>
</dbReference>
<feature type="region of interest" description="Disordered" evidence="12">
    <location>
        <begin position="316"/>
        <end position="336"/>
    </location>
</feature>
<dbReference type="Pfam" id="PF00069">
    <property type="entry name" value="Pkinase"/>
    <property type="match status" value="1"/>
</dbReference>
<comment type="similarity">
    <text evidence="1">Belongs to the protein kinase superfamily. CMGC Ser/Thr protein kinase family. MNB/DYRK subfamily.</text>
</comment>
<keyword evidence="5 11" id="KW-0547">Nucleotide-binding</keyword>
<reference evidence="14" key="1">
    <citation type="submission" date="2014-02" db="EMBL/GenBank/DDBJ databases">
        <authorList>
            <person name="Genoscope - CEA"/>
        </authorList>
    </citation>
    <scope>NUCLEOTIDE SEQUENCE</scope>
    <source>
        <strain evidence="14">LS3</strain>
    </source>
</reference>
<feature type="compositionally biased region" description="Polar residues" evidence="12">
    <location>
        <begin position="259"/>
        <end position="268"/>
    </location>
</feature>
<dbReference type="GO" id="GO:0005737">
    <property type="term" value="C:cytoplasm"/>
    <property type="evidence" value="ECO:0007669"/>
    <property type="project" value="TreeGrafter"/>
</dbReference>
<dbReference type="EMBL" id="HG937693">
    <property type="protein sequence ID" value="CDP35639.1"/>
    <property type="molecule type" value="Genomic_DNA"/>
</dbReference>
<feature type="compositionally biased region" description="Polar residues" evidence="12">
    <location>
        <begin position="320"/>
        <end position="332"/>
    </location>
</feature>
<dbReference type="AlphaFoldDB" id="A0A060T4B7"/>
<feature type="region of interest" description="Disordered" evidence="12">
    <location>
        <begin position="448"/>
        <end position="483"/>
    </location>
</feature>
<feature type="region of interest" description="Disordered" evidence="12">
    <location>
        <begin position="1"/>
        <end position="221"/>
    </location>
</feature>
<name>A0A060T4B7_BLAAD</name>
<feature type="binding site" evidence="11">
    <location>
        <position position="778"/>
    </location>
    <ligand>
        <name>ATP</name>
        <dbReference type="ChEBI" id="CHEBI:30616"/>
    </ligand>
</feature>
<dbReference type="Gene3D" id="1.10.510.10">
    <property type="entry name" value="Transferase(Phosphotransferase) domain 1"/>
    <property type="match status" value="1"/>
</dbReference>
<feature type="compositionally biased region" description="Basic and acidic residues" evidence="12">
    <location>
        <begin position="1"/>
        <end position="12"/>
    </location>
</feature>
<dbReference type="InterPro" id="IPR000719">
    <property type="entry name" value="Prot_kinase_dom"/>
</dbReference>
<reference evidence="14" key="2">
    <citation type="submission" date="2014-06" db="EMBL/GenBank/DDBJ databases">
        <title>The complete genome of Blastobotrys (Arxula) adeninivorans LS3 - a yeast of biotechnological interest.</title>
        <authorList>
            <person name="Kunze G."/>
            <person name="Gaillardin C."/>
            <person name="Czernicka M."/>
            <person name="Durrens P."/>
            <person name="Martin T."/>
            <person name="Boer E."/>
            <person name="Gabaldon T."/>
            <person name="Cruz J."/>
            <person name="Talla E."/>
            <person name="Marck C."/>
            <person name="Goffeau A."/>
            <person name="Barbe V."/>
            <person name="Baret P."/>
            <person name="Baronian K."/>
            <person name="Beier S."/>
            <person name="Bleykasten C."/>
            <person name="Bode R."/>
            <person name="Casaregola S."/>
            <person name="Despons L."/>
            <person name="Fairhead C."/>
            <person name="Giersberg M."/>
            <person name="Gierski P."/>
            <person name="Hahnel U."/>
            <person name="Hartmann A."/>
            <person name="Jankowska D."/>
            <person name="Jubin C."/>
            <person name="Jung P."/>
            <person name="Lafontaine I."/>
            <person name="Leh-Louis V."/>
            <person name="Lemaire M."/>
            <person name="Marcet-Houben M."/>
            <person name="Mascher M."/>
            <person name="Morel G."/>
            <person name="Richard G.-F."/>
            <person name="Riechen J."/>
            <person name="Sacerdot C."/>
            <person name="Sarkar A."/>
            <person name="Savel G."/>
            <person name="Schacherer J."/>
            <person name="Sherman D."/>
            <person name="Straub M.-L."/>
            <person name="Stein N."/>
            <person name="Thierry A."/>
            <person name="Trautwein-Schult A."/>
            <person name="Westhof E."/>
            <person name="Worch S."/>
            <person name="Dujon B."/>
            <person name="Souciet J.-L."/>
            <person name="Wincker P."/>
            <person name="Scholz U."/>
            <person name="Neuveglise N."/>
        </authorList>
    </citation>
    <scope>NUCLEOTIDE SEQUENCE</scope>
    <source>
        <strain evidence="14">LS3</strain>
    </source>
</reference>
<dbReference type="CDD" id="cd14210">
    <property type="entry name" value="PKc_DYRK"/>
    <property type="match status" value="1"/>
</dbReference>
<dbReference type="GO" id="GO:0005856">
    <property type="term" value="C:cytoskeleton"/>
    <property type="evidence" value="ECO:0007669"/>
    <property type="project" value="TreeGrafter"/>
</dbReference>
<comment type="catalytic activity">
    <reaction evidence="10">
        <text>L-tyrosyl-[protein] + ATP = O-phospho-L-tyrosyl-[protein] + ADP + H(+)</text>
        <dbReference type="Rhea" id="RHEA:10596"/>
        <dbReference type="Rhea" id="RHEA-COMP:10136"/>
        <dbReference type="Rhea" id="RHEA-COMP:20101"/>
        <dbReference type="ChEBI" id="CHEBI:15378"/>
        <dbReference type="ChEBI" id="CHEBI:30616"/>
        <dbReference type="ChEBI" id="CHEBI:46858"/>
        <dbReference type="ChEBI" id="CHEBI:61978"/>
        <dbReference type="ChEBI" id="CHEBI:456216"/>
        <dbReference type="EC" id="2.7.12.1"/>
    </reaction>
</comment>
<feature type="region of interest" description="Disordered" evidence="12">
    <location>
        <begin position="244"/>
        <end position="301"/>
    </location>
</feature>
<comment type="catalytic activity">
    <reaction evidence="8">
        <text>L-seryl-[protein] + ATP = O-phospho-L-seryl-[protein] + ADP + H(+)</text>
        <dbReference type="Rhea" id="RHEA:17989"/>
        <dbReference type="Rhea" id="RHEA-COMP:9863"/>
        <dbReference type="Rhea" id="RHEA-COMP:11604"/>
        <dbReference type="ChEBI" id="CHEBI:15378"/>
        <dbReference type="ChEBI" id="CHEBI:29999"/>
        <dbReference type="ChEBI" id="CHEBI:30616"/>
        <dbReference type="ChEBI" id="CHEBI:83421"/>
        <dbReference type="ChEBI" id="CHEBI:456216"/>
        <dbReference type="EC" id="2.7.12.1"/>
    </reaction>
</comment>
<dbReference type="InterPro" id="IPR050494">
    <property type="entry name" value="Ser_Thr_dual-spec_kinase"/>
</dbReference>
<feature type="compositionally biased region" description="Polar residues" evidence="12">
    <location>
        <begin position="21"/>
        <end position="39"/>
    </location>
</feature>
<evidence type="ECO:0000256" key="3">
    <source>
        <dbReference type="ARBA" id="ARBA00022527"/>
    </source>
</evidence>
<keyword evidence="7 11" id="KW-0067">ATP-binding</keyword>
<dbReference type="PROSITE" id="PS50011">
    <property type="entry name" value="PROTEIN_KINASE_DOM"/>
    <property type="match status" value="1"/>
</dbReference>
<dbReference type="EC" id="2.7.12.1" evidence="2"/>
<evidence type="ECO:0000256" key="11">
    <source>
        <dbReference type="PROSITE-ProRule" id="PRU10141"/>
    </source>
</evidence>
<evidence type="ECO:0000256" key="6">
    <source>
        <dbReference type="ARBA" id="ARBA00022777"/>
    </source>
</evidence>
<feature type="compositionally biased region" description="Polar residues" evidence="12">
    <location>
        <begin position="118"/>
        <end position="127"/>
    </location>
</feature>
<dbReference type="SUPFAM" id="SSF56112">
    <property type="entry name" value="Protein kinase-like (PK-like)"/>
    <property type="match status" value="1"/>
</dbReference>
<feature type="compositionally biased region" description="Low complexity" evidence="12">
    <location>
        <begin position="463"/>
        <end position="474"/>
    </location>
</feature>
<dbReference type="PANTHER" id="PTHR24058">
    <property type="entry name" value="DUAL SPECIFICITY PROTEIN KINASE"/>
    <property type="match status" value="1"/>
</dbReference>
<evidence type="ECO:0000256" key="2">
    <source>
        <dbReference type="ARBA" id="ARBA00013203"/>
    </source>
</evidence>
<keyword evidence="4" id="KW-0808">Transferase</keyword>
<evidence type="ECO:0000313" key="14">
    <source>
        <dbReference type="EMBL" id="CDP35639.1"/>
    </source>
</evidence>
<dbReference type="GO" id="GO:0005524">
    <property type="term" value="F:ATP binding"/>
    <property type="evidence" value="ECO:0007669"/>
    <property type="project" value="UniProtKB-UniRule"/>
</dbReference>
<sequence>MLTVSSHDDSARTPRRPLRASDSSAYPSSLPVPSSTIKRTNSRRAPAEVIDDIRNRRLSAGNSGADGSPRSSIPLRVSQPKTPTPPSSVQSHRRSTPLNRLSAGRINPRVSLPADPGYTNSHSSQAGFVNPKSMRRRSGINIASGPPAPRPSQVQGIQNSAASNVRFRRNSRVSGSSPPPVVDSTIEASESIPPVPPLPEQVSLPKVRKLPSGPRAAPASYMNTRSFSSEIKHSSSYNSFNDPRFSASVRERPEPLSPANVSLNQNGERSMAPPLPSSQIRSHPHKRYSTASFPHSMAGHNEELRTVHPVRGDEERLASSLRSSGRQDNFKLTSIDRPTDEFRASIRTQDTKSSIRPIDHFRTSLRSSVHHDDTRMSLGPSVPVGQASVTTTGHKRPGMISSTPSSRQASSSPQKLSSSPRKSIVPSEGPGHARKNSAFRMSKSHTLTDIHSLTDLTPPDHAPVSSTNSSAHPSSPHRPLNRPALIHPQVSQGKLDAAKLKVRNSGGPGDDKKPTTGLARMRSKSTAASKRAENNLPYPPQGSSAKPLTPIGRAGQSSVAAMRRILTSPFVKDKQGSASPALREPNSAKSYESLKAMTTGSTTSSGPLAGEDGAMPDLSLVRSITPSSAPVSAPPPAISEEEKKIAEMMRKLVTAKADDSTTRKRLDELRKKDALKPQSPMTPAMATKSCKLNLYEKGEILDFRKVYFCGRPDIKKISADVRRTINNSGFDDENGDYKVVPGDHIAYRYEILSVLGKGSFGKVLKCLDHRTGRLAAIKMIINRKRFHLQALVEADILRTLGKHDPNNRYHLVRYGEHFNFREHLCISTELLGINLYELIKYNGFKGLPVPLVRHFTKQVLEGLDFLASRTIIHCDLKPENILLCDPERGGVKIIDFGSSCYESEKVYTYIQSRFYRSPEVMLGMVYNKQIDIWSLGCIISELITGRPLFIGENEQEQIACIMEFFGVPDKAMISRCSRRKVFFDSLGNPRPYKSSSSKKRLPNSRTLERELKTNDGVLIDFVSAFLEWNPRKRITASQALRHEFISGVRAVRPQMRSASSIASLKGDVADIMAGPVYPPLRDSQDIRGSGLGIVSYKASPRQMQMRTPAGNRPQHE</sequence>
<evidence type="ECO:0000256" key="1">
    <source>
        <dbReference type="ARBA" id="ARBA00008867"/>
    </source>
</evidence>
<dbReference type="GO" id="GO:0004674">
    <property type="term" value="F:protein serine/threonine kinase activity"/>
    <property type="evidence" value="ECO:0007669"/>
    <property type="project" value="UniProtKB-KW"/>
</dbReference>
<dbReference type="PROSITE" id="PS00108">
    <property type="entry name" value="PROTEIN_KINASE_ST"/>
    <property type="match status" value="1"/>
</dbReference>
<evidence type="ECO:0000256" key="10">
    <source>
        <dbReference type="ARBA" id="ARBA00051680"/>
    </source>
</evidence>
<feature type="domain" description="Protein kinase" evidence="13">
    <location>
        <begin position="749"/>
        <end position="1045"/>
    </location>
</feature>
<feature type="region of interest" description="Disordered" evidence="12">
    <location>
        <begin position="367"/>
        <end position="436"/>
    </location>
</feature>
<evidence type="ECO:0000256" key="12">
    <source>
        <dbReference type="SAM" id="MobiDB-lite"/>
    </source>
</evidence>
<feature type="region of interest" description="Disordered" evidence="12">
    <location>
        <begin position="500"/>
        <end position="556"/>
    </location>
</feature>
<evidence type="ECO:0000256" key="8">
    <source>
        <dbReference type="ARBA" id="ARBA00049003"/>
    </source>
</evidence>